<keyword evidence="2" id="KW-1185">Reference proteome</keyword>
<dbReference type="RefSeq" id="WP_167172072.1">
    <property type="nucleotide sequence ID" value="NZ_JAAOYM010000001.1"/>
</dbReference>
<dbReference type="EMBL" id="JAAOYM010000001">
    <property type="protein sequence ID" value="NIJ12801.1"/>
    <property type="molecule type" value="Genomic_DNA"/>
</dbReference>
<dbReference type="AlphaFoldDB" id="A0A7X5URD0"/>
<evidence type="ECO:0000313" key="1">
    <source>
        <dbReference type="EMBL" id="NIJ12801.1"/>
    </source>
</evidence>
<evidence type="ECO:0000313" key="2">
    <source>
        <dbReference type="Proteomes" id="UP000545493"/>
    </source>
</evidence>
<sequence length="121" mass="12847">MTDLDTATRVLPADAFAVSPELAADAFQRLSQLQDVVGQVIRQAKVLGRSVPLGDGYAGQVGEFMARYGLGDAGSPDSVVRALTRFGRELEDLKLGISEAMRRYEEQDDAAADGVDCRGGG</sequence>
<proteinExistence type="predicted"/>
<organism evidence="1 2">
    <name type="scientific">Saccharomonospora amisosensis</name>
    <dbReference type="NCBI Taxonomy" id="1128677"/>
    <lineage>
        <taxon>Bacteria</taxon>
        <taxon>Bacillati</taxon>
        <taxon>Actinomycetota</taxon>
        <taxon>Actinomycetes</taxon>
        <taxon>Pseudonocardiales</taxon>
        <taxon>Pseudonocardiaceae</taxon>
        <taxon>Saccharomonospora</taxon>
    </lineage>
</organism>
<gene>
    <name evidence="1" type="ORF">FHU38_003145</name>
</gene>
<comment type="caution">
    <text evidence="1">The sequence shown here is derived from an EMBL/GenBank/DDBJ whole genome shotgun (WGS) entry which is preliminary data.</text>
</comment>
<dbReference type="Proteomes" id="UP000545493">
    <property type="component" value="Unassembled WGS sequence"/>
</dbReference>
<accession>A0A7X5URD0</accession>
<reference evidence="1 2" key="1">
    <citation type="submission" date="2020-03" db="EMBL/GenBank/DDBJ databases">
        <title>Sequencing the genomes of 1000 actinobacteria strains.</title>
        <authorList>
            <person name="Klenk H.-P."/>
        </authorList>
    </citation>
    <scope>NUCLEOTIDE SEQUENCE [LARGE SCALE GENOMIC DNA]</scope>
    <source>
        <strain evidence="1 2">DSM 45685</strain>
    </source>
</reference>
<protein>
    <submittedName>
        <fullName evidence="1">Uncharacterized protein</fullName>
    </submittedName>
</protein>
<name>A0A7X5URD0_9PSEU</name>